<name>A0A7K3QWM0_9ACTN</name>
<keyword evidence="1" id="KW-1133">Transmembrane helix</keyword>
<comment type="caution">
    <text evidence="2">The sequence shown here is derived from an EMBL/GenBank/DDBJ whole genome shotgun (WGS) entry which is preliminary data.</text>
</comment>
<feature type="non-terminal residue" evidence="2">
    <location>
        <position position="1"/>
    </location>
</feature>
<protein>
    <submittedName>
        <fullName evidence="2">Zf-HC2 domain-containing protein</fullName>
    </submittedName>
</protein>
<organism evidence="2 3">
    <name type="scientific">Streptomyces bauhiniae</name>
    <dbReference type="NCBI Taxonomy" id="2340725"/>
    <lineage>
        <taxon>Bacteria</taxon>
        <taxon>Bacillati</taxon>
        <taxon>Actinomycetota</taxon>
        <taxon>Actinomycetes</taxon>
        <taxon>Kitasatosporales</taxon>
        <taxon>Streptomycetaceae</taxon>
        <taxon>Streptomyces</taxon>
    </lineage>
</organism>
<feature type="transmembrane region" description="Helical" evidence="1">
    <location>
        <begin position="23"/>
        <end position="42"/>
    </location>
</feature>
<sequence length="51" mass="5277">LCAVLAPSPQEMGARLARCLDGAPAQSAWAAAVALSALLLAARRTAYDRTH</sequence>
<dbReference type="EMBL" id="JAAGMR010000241">
    <property type="protein sequence ID" value="NEB94211.1"/>
    <property type="molecule type" value="Genomic_DNA"/>
</dbReference>
<accession>A0A7K3QWM0</accession>
<dbReference type="Proteomes" id="UP000470520">
    <property type="component" value="Unassembled WGS sequence"/>
</dbReference>
<evidence type="ECO:0000256" key="1">
    <source>
        <dbReference type="SAM" id="Phobius"/>
    </source>
</evidence>
<reference evidence="2 3" key="1">
    <citation type="submission" date="2020-01" db="EMBL/GenBank/DDBJ databases">
        <title>Insect and environment-associated Actinomycetes.</title>
        <authorList>
            <person name="Currrie C."/>
            <person name="Chevrette M."/>
            <person name="Carlson C."/>
            <person name="Stubbendieck R."/>
            <person name="Wendt-Pienkowski E."/>
        </authorList>
    </citation>
    <scope>NUCLEOTIDE SEQUENCE [LARGE SCALE GENOMIC DNA]</scope>
    <source>
        <strain evidence="2 3">SID7754</strain>
    </source>
</reference>
<gene>
    <name evidence="2" type="ORF">G3I21_21420</name>
</gene>
<keyword evidence="1" id="KW-0812">Transmembrane</keyword>
<proteinExistence type="predicted"/>
<evidence type="ECO:0000313" key="2">
    <source>
        <dbReference type="EMBL" id="NEB94211.1"/>
    </source>
</evidence>
<evidence type="ECO:0000313" key="3">
    <source>
        <dbReference type="Proteomes" id="UP000470520"/>
    </source>
</evidence>
<dbReference type="AlphaFoldDB" id="A0A7K3QWM0"/>
<keyword evidence="1" id="KW-0472">Membrane</keyword>